<evidence type="ECO:0000256" key="1">
    <source>
        <dbReference type="SAM" id="MobiDB-lite"/>
    </source>
</evidence>
<feature type="region of interest" description="Disordered" evidence="1">
    <location>
        <begin position="157"/>
        <end position="181"/>
    </location>
</feature>
<dbReference type="AlphaFoldDB" id="X6M2W0"/>
<reference evidence="2 3" key="1">
    <citation type="journal article" date="2013" name="Curr. Biol.">
        <title>The Genome of the Foraminiferan Reticulomyxa filosa.</title>
        <authorList>
            <person name="Glockner G."/>
            <person name="Hulsmann N."/>
            <person name="Schleicher M."/>
            <person name="Noegel A.A."/>
            <person name="Eichinger L."/>
            <person name="Gallinger C."/>
            <person name="Pawlowski J."/>
            <person name="Sierra R."/>
            <person name="Euteneuer U."/>
            <person name="Pillet L."/>
            <person name="Moustafa A."/>
            <person name="Platzer M."/>
            <person name="Groth M."/>
            <person name="Szafranski K."/>
            <person name="Schliwa M."/>
        </authorList>
    </citation>
    <scope>NUCLEOTIDE SEQUENCE [LARGE SCALE GENOMIC DNA]</scope>
</reference>
<organism evidence="2 3">
    <name type="scientific">Reticulomyxa filosa</name>
    <dbReference type="NCBI Taxonomy" id="46433"/>
    <lineage>
        <taxon>Eukaryota</taxon>
        <taxon>Sar</taxon>
        <taxon>Rhizaria</taxon>
        <taxon>Retaria</taxon>
        <taxon>Foraminifera</taxon>
        <taxon>Monothalamids</taxon>
        <taxon>Reticulomyxidae</taxon>
        <taxon>Reticulomyxa</taxon>
    </lineage>
</organism>
<accession>X6M2W0</accession>
<dbReference type="EMBL" id="ASPP01026252">
    <property type="protein sequence ID" value="ETO07340.1"/>
    <property type="molecule type" value="Genomic_DNA"/>
</dbReference>
<keyword evidence="3" id="KW-1185">Reference proteome</keyword>
<proteinExistence type="predicted"/>
<protein>
    <submittedName>
        <fullName evidence="2">Uncharacterized protein</fullName>
    </submittedName>
</protein>
<evidence type="ECO:0000313" key="3">
    <source>
        <dbReference type="Proteomes" id="UP000023152"/>
    </source>
</evidence>
<evidence type="ECO:0000313" key="2">
    <source>
        <dbReference type="EMBL" id="ETO07340.1"/>
    </source>
</evidence>
<comment type="caution">
    <text evidence="2">The sequence shown here is derived from an EMBL/GenBank/DDBJ whole genome shotgun (WGS) entry which is preliminary data.</text>
</comment>
<dbReference type="Proteomes" id="UP000023152">
    <property type="component" value="Unassembled WGS sequence"/>
</dbReference>
<sequence>MRAEHTKKEEFWTKIYEKINSNEGNIVMLQPALELNQQNLFDERAKTPPAVEEYLRRHDHILSINVLKEVCLSFHDDDESYEEKNKINRLKKELTREIQRIKQIRAGKAKRKSNGITFLGKKVLLQQPQDVDLIDFTERPKRRYAHQDIHNVSALSAMSEGDDQSSTTDNIDLPTPNFPSSEHFTAEEIYERQAIIDSNIRDLLADDNFFTVDDTYADNR</sequence>
<name>X6M2W0_RETFI</name>
<gene>
    <name evidence="2" type="ORF">RFI_30056</name>
</gene>